<evidence type="ECO:0000313" key="2">
    <source>
        <dbReference type="Proteomes" id="UP000652761"/>
    </source>
</evidence>
<accession>A0A843VR96</accession>
<dbReference type="Proteomes" id="UP000652761">
    <property type="component" value="Unassembled WGS sequence"/>
</dbReference>
<organism evidence="1 2">
    <name type="scientific">Colocasia esculenta</name>
    <name type="common">Wild taro</name>
    <name type="synonym">Arum esculentum</name>
    <dbReference type="NCBI Taxonomy" id="4460"/>
    <lineage>
        <taxon>Eukaryota</taxon>
        <taxon>Viridiplantae</taxon>
        <taxon>Streptophyta</taxon>
        <taxon>Embryophyta</taxon>
        <taxon>Tracheophyta</taxon>
        <taxon>Spermatophyta</taxon>
        <taxon>Magnoliopsida</taxon>
        <taxon>Liliopsida</taxon>
        <taxon>Araceae</taxon>
        <taxon>Aroideae</taxon>
        <taxon>Colocasieae</taxon>
        <taxon>Colocasia</taxon>
    </lineage>
</organism>
<dbReference type="AlphaFoldDB" id="A0A843VR96"/>
<feature type="non-terminal residue" evidence="1">
    <location>
        <position position="24"/>
    </location>
</feature>
<proteinExistence type="predicted"/>
<evidence type="ECO:0000313" key="1">
    <source>
        <dbReference type="EMBL" id="MQM01653.1"/>
    </source>
</evidence>
<sequence length="24" mass="2714">MLLLHALSESIIWCSTEGILWVQA</sequence>
<name>A0A843VR96_COLES</name>
<gene>
    <name evidence="1" type="ORF">Taro_034408</name>
</gene>
<protein>
    <submittedName>
        <fullName evidence="1">Uncharacterized protein</fullName>
    </submittedName>
</protein>
<dbReference type="EMBL" id="NMUH01002712">
    <property type="protein sequence ID" value="MQM01653.1"/>
    <property type="molecule type" value="Genomic_DNA"/>
</dbReference>
<comment type="caution">
    <text evidence="1">The sequence shown here is derived from an EMBL/GenBank/DDBJ whole genome shotgun (WGS) entry which is preliminary data.</text>
</comment>
<reference evidence="1" key="1">
    <citation type="submission" date="2017-07" db="EMBL/GenBank/DDBJ databases">
        <title>Taro Niue Genome Assembly and Annotation.</title>
        <authorList>
            <person name="Atibalentja N."/>
            <person name="Keating K."/>
            <person name="Fields C.J."/>
        </authorList>
    </citation>
    <scope>NUCLEOTIDE SEQUENCE</scope>
    <source>
        <strain evidence="1">Niue_2</strain>
        <tissue evidence="1">Leaf</tissue>
    </source>
</reference>
<keyword evidence="2" id="KW-1185">Reference proteome</keyword>